<organism evidence="7 8">
    <name type="scientific">Jeotgalibacillus marinus</name>
    <dbReference type="NCBI Taxonomy" id="86667"/>
    <lineage>
        <taxon>Bacteria</taxon>
        <taxon>Bacillati</taxon>
        <taxon>Bacillota</taxon>
        <taxon>Bacilli</taxon>
        <taxon>Bacillales</taxon>
        <taxon>Caryophanaceae</taxon>
        <taxon>Jeotgalibacillus</taxon>
    </lineage>
</organism>
<comment type="similarity">
    <text evidence="1">Belongs to the DNA2/NAM7 helicase family.</text>
</comment>
<evidence type="ECO:0000256" key="2">
    <source>
        <dbReference type="ARBA" id="ARBA00022741"/>
    </source>
</evidence>
<protein>
    <submittedName>
        <fullName evidence="7">AAA domain-containing protein</fullName>
    </submittedName>
</protein>
<dbReference type="Gene3D" id="3.40.50.300">
    <property type="entry name" value="P-loop containing nucleotide triphosphate hydrolases"/>
    <property type="match status" value="2"/>
</dbReference>
<evidence type="ECO:0000313" key="8">
    <source>
        <dbReference type="Proteomes" id="UP001556040"/>
    </source>
</evidence>
<dbReference type="InterPro" id="IPR041679">
    <property type="entry name" value="DNA2/NAM7-like_C"/>
</dbReference>
<dbReference type="EMBL" id="JBFMIA010000011">
    <property type="protein sequence ID" value="MEW9502536.1"/>
    <property type="molecule type" value="Genomic_DNA"/>
</dbReference>
<evidence type="ECO:0000256" key="5">
    <source>
        <dbReference type="ARBA" id="ARBA00022840"/>
    </source>
</evidence>
<dbReference type="Pfam" id="PF13086">
    <property type="entry name" value="AAA_11"/>
    <property type="match status" value="1"/>
</dbReference>
<evidence type="ECO:0000256" key="3">
    <source>
        <dbReference type="ARBA" id="ARBA00022801"/>
    </source>
</evidence>
<keyword evidence="4" id="KW-0347">Helicase</keyword>
<accession>A0ABV3Q5X5</accession>
<evidence type="ECO:0000313" key="7">
    <source>
        <dbReference type="EMBL" id="MEW9502536.1"/>
    </source>
</evidence>
<proteinExistence type="inferred from homology"/>
<dbReference type="PANTHER" id="PTHR43788">
    <property type="entry name" value="DNA2/NAM7 HELICASE FAMILY MEMBER"/>
    <property type="match status" value="1"/>
</dbReference>
<sequence length="737" mass="82717">MKEWFGEWQSALQAEIASVKKRSDHGIRLYDGRILFSQNGQTIAQFSIDQNMRIPEGSPITLHVEPAIKGTLLSFIGTSVVLDLDAELEEMTERAIMTLEPWRLLEKLGEKLEEAEEDTHKKQQILWAIAANQPDFHPQNKAKSTLHELFLRVIYNQVTYLWGPPGTGKTYTLARLAAALHLKGKKVLVLSHSNAAIDVLMLELAEFLQEQAKWTEEGIIRYGYAAGESLKSVPGLLLYDQLALKFPDLAEKMNKGTSKRAQLAGRLGKEGRVKDVGRLTDLEEKMALLQVKWNEKERKMVAESNVIGTTLSKATLDQTIQAFDADVVIVDEASMAHVPQIAFAATLGKHMIVCGDFKQLPAVTTSHHPLVKKWLGEDVFLHAGIAQSVALKKPHPHLVVLSEQRRMHPAISAFTNVWMYDSYVRDHESVLALRQPIANARPFKGEALKMINTNGLQAPSMSTAGGSRFHLLSSLLSLSLMLTAANGQVQSIGYITPYRAQAEWMVGMLEIFWDRESKVRASTIHRFQGSESDVLIFDAVDHDRIPGRMFKGPEHRRLINVAITRARGMLIHLQNEEQFKKALPPSNAMVQFQRHSAKMNAIIKLSELPQELNRVHKQISWHETPMPVRFEKDLASAKRSIDVYMSTSTTLHPKVISSIRKAGIELVRLYGSAHVTGLAGSKSVAPSLEVTFPLIVIDEQVSWINLPLQNQRGDDNLSVRVLSKKFTRQLLKQLEWT</sequence>
<evidence type="ECO:0000259" key="6">
    <source>
        <dbReference type="SMART" id="SM00382"/>
    </source>
</evidence>
<reference evidence="7 8" key="1">
    <citation type="journal article" date="1979" name="Int. J. Syst. Evol. Microbiol.">
        <title>Bacillus globisporus subsp. marinus subsp. nov.</title>
        <authorList>
            <person name="Liu H."/>
        </authorList>
    </citation>
    <scope>NUCLEOTIDE SEQUENCE [LARGE SCALE GENOMIC DNA]</scope>
    <source>
        <strain evidence="7 8">DSM 1297</strain>
    </source>
</reference>
<dbReference type="Pfam" id="PF13087">
    <property type="entry name" value="AAA_12"/>
    <property type="match status" value="1"/>
</dbReference>
<dbReference type="InterPro" id="IPR050534">
    <property type="entry name" value="Coronavir_polyprotein_1ab"/>
</dbReference>
<evidence type="ECO:0000256" key="1">
    <source>
        <dbReference type="ARBA" id="ARBA00007913"/>
    </source>
</evidence>
<dbReference type="SMART" id="SM00382">
    <property type="entry name" value="AAA"/>
    <property type="match status" value="1"/>
</dbReference>
<dbReference type="SUPFAM" id="SSF52540">
    <property type="entry name" value="P-loop containing nucleoside triphosphate hydrolases"/>
    <property type="match status" value="1"/>
</dbReference>
<dbReference type="PANTHER" id="PTHR43788:SF8">
    <property type="entry name" value="DNA-BINDING PROTEIN SMUBP-2"/>
    <property type="match status" value="1"/>
</dbReference>
<keyword evidence="2" id="KW-0547">Nucleotide-binding</keyword>
<evidence type="ECO:0000256" key="4">
    <source>
        <dbReference type="ARBA" id="ARBA00022806"/>
    </source>
</evidence>
<gene>
    <name evidence="7" type="ORF">AB1471_12115</name>
</gene>
<keyword evidence="8" id="KW-1185">Reference proteome</keyword>
<comment type="caution">
    <text evidence="7">The sequence shown here is derived from an EMBL/GenBank/DDBJ whole genome shotgun (WGS) entry which is preliminary data.</text>
</comment>
<name>A0ABV3Q5X5_9BACL</name>
<dbReference type="InterPro" id="IPR027417">
    <property type="entry name" value="P-loop_NTPase"/>
</dbReference>
<dbReference type="RefSeq" id="WP_367780025.1">
    <property type="nucleotide sequence ID" value="NZ_JBFMIA010000011.1"/>
</dbReference>
<keyword evidence="3" id="KW-0378">Hydrolase</keyword>
<feature type="domain" description="AAA+ ATPase" evidence="6">
    <location>
        <begin position="155"/>
        <end position="395"/>
    </location>
</feature>
<dbReference type="InterPro" id="IPR003593">
    <property type="entry name" value="AAA+_ATPase"/>
</dbReference>
<dbReference type="Proteomes" id="UP001556040">
    <property type="component" value="Unassembled WGS sequence"/>
</dbReference>
<dbReference type="InterPro" id="IPR041677">
    <property type="entry name" value="DNA2/NAM7_AAA_11"/>
</dbReference>
<keyword evidence="5" id="KW-0067">ATP-binding</keyword>